<sequence length="303" mass="35351">MAGNFWQSSHWQQWILDRQDILYERSSDLKLLTDEEYQKIMIFFASIIQALGEQLKVKQQVIATATIYFRRFYSRNSLRSIDPLLLAPTSLFLASKVEEFGMMSHTKLIGTIQSLIKTKFNYAYSNMDFPYRMQHIFEAEFFLLEQMDCCLIIYHPYRSLLQFFQDLQQDESLSSLSWKFINDSLRTDVSILYPPYQIALACLHLASVIVNKEKDLRQWFAELAVDMQKVLEIERYILALHHLWRSFDEKKEMPTILQKMPKPKIQPSRPPSEAGNSNSGVDVQALLAAQQQQTPSSQTASLL</sequence>
<dbReference type="WBParaSite" id="nRc.2.0.1.t12204-RA">
    <property type="protein sequence ID" value="nRc.2.0.1.t12204-RA"/>
    <property type="gene ID" value="nRc.2.0.1.g12204"/>
</dbReference>
<dbReference type="GO" id="GO:0006357">
    <property type="term" value="P:regulation of transcription by RNA polymerase II"/>
    <property type="evidence" value="ECO:0007669"/>
    <property type="project" value="InterPro"/>
</dbReference>
<evidence type="ECO:0000313" key="12">
    <source>
        <dbReference type="Proteomes" id="UP000887565"/>
    </source>
</evidence>
<dbReference type="GO" id="GO:0005634">
    <property type="term" value="C:nucleus"/>
    <property type="evidence" value="ECO:0007669"/>
    <property type="project" value="UniProtKB-SubCell"/>
</dbReference>
<evidence type="ECO:0000259" key="11">
    <source>
        <dbReference type="SMART" id="SM00385"/>
    </source>
</evidence>
<dbReference type="SUPFAM" id="SSF47954">
    <property type="entry name" value="Cyclin-like"/>
    <property type="match status" value="2"/>
</dbReference>
<dbReference type="FunFam" id="1.10.472.10:FF:000076">
    <property type="entry name" value="RNA polymerase II holoenzyme cyclin-like subunit"/>
    <property type="match status" value="1"/>
</dbReference>
<dbReference type="GO" id="GO:0016538">
    <property type="term" value="F:cyclin-dependent protein serine/threonine kinase regulator activity"/>
    <property type="evidence" value="ECO:0007669"/>
    <property type="project" value="InterPro"/>
</dbReference>
<dbReference type="Gene3D" id="1.10.472.10">
    <property type="entry name" value="Cyclin-like"/>
    <property type="match status" value="2"/>
</dbReference>
<dbReference type="InterPro" id="IPR013763">
    <property type="entry name" value="Cyclin-like_dom"/>
</dbReference>
<feature type="region of interest" description="Disordered" evidence="10">
    <location>
        <begin position="260"/>
        <end position="303"/>
    </location>
</feature>
<keyword evidence="6" id="KW-0010">Activator</keyword>
<keyword evidence="7" id="KW-0804">Transcription</keyword>
<comment type="similarity">
    <text evidence="2">Belongs to the cyclin family. Cyclin C subfamily.</text>
</comment>
<evidence type="ECO:0000256" key="10">
    <source>
        <dbReference type="SAM" id="MobiDB-lite"/>
    </source>
</evidence>
<reference evidence="13" key="1">
    <citation type="submission" date="2022-11" db="UniProtKB">
        <authorList>
            <consortium name="WormBaseParasite"/>
        </authorList>
    </citation>
    <scope>IDENTIFICATION</scope>
</reference>
<dbReference type="SMART" id="SM00385">
    <property type="entry name" value="CYCLIN"/>
    <property type="match status" value="2"/>
</dbReference>
<dbReference type="InterPro" id="IPR006671">
    <property type="entry name" value="Cyclin_N"/>
</dbReference>
<keyword evidence="8" id="KW-0539">Nucleus</keyword>
<evidence type="ECO:0000256" key="7">
    <source>
        <dbReference type="ARBA" id="ARBA00023163"/>
    </source>
</evidence>
<protein>
    <submittedName>
        <fullName evidence="13">Cyclin-like domain-containing protein</fullName>
    </submittedName>
</protein>
<keyword evidence="5 9" id="KW-0195">Cyclin</keyword>
<dbReference type="Pfam" id="PF00134">
    <property type="entry name" value="Cyclin_N"/>
    <property type="match status" value="1"/>
</dbReference>
<dbReference type="Pfam" id="PF16899">
    <property type="entry name" value="Cyclin_C_2"/>
    <property type="match status" value="1"/>
</dbReference>
<accession>A0A915IDD3</accession>
<evidence type="ECO:0000256" key="3">
    <source>
        <dbReference type="ARBA" id="ARBA00022491"/>
    </source>
</evidence>
<evidence type="ECO:0000256" key="1">
    <source>
        <dbReference type="ARBA" id="ARBA00004123"/>
    </source>
</evidence>
<proteinExistence type="inferred from homology"/>
<keyword evidence="3" id="KW-0678">Repressor</keyword>
<dbReference type="CDD" id="cd20513">
    <property type="entry name" value="CYCLIN_CCNC_rpt1"/>
    <property type="match status" value="1"/>
</dbReference>
<evidence type="ECO:0000256" key="2">
    <source>
        <dbReference type="ARBA" id="ARBA00008638"/>
    </source>
</evidence>
<dbReference type="InterPro" id="IPR043198">
    <property type="entry name" value="Cyclin/Ssn8"/>
</dbReference>
<keyword evidence="12" id="KW-1185">Reference proteome</keyword>
<dbReference type="OMA" id="CLLHPPH"/>
<comment type="subcellular location">
    <subcellularLocation>
        <location evidence="1">Nucleus</location>
    </subcellularLocation>
</comment>
<dbReference type="InterPro" id="IPR031658">
    <property type="entry name" value="Cyclin_C_2"/>
</dbReference>
<feature type="domain" description="Cyclin-like" evidence="11">
    <location>
        <begin position="158"/>
        <end position="239"/>
    </location>
</feature>
<evidence type="ECO:0000256" key="5">
    <source>
        <dbReference type="ARBA" id="ARBA00023127"/>
    </source>
</evidence>
<dbReference type="InterPro" id="IPR036915">
    <property type="entry name" value="Cyclin-like_sf"/>
</dbReference>
<evidence type="ECO:0000256" key="4">
    <source>
        <dbReference type="ARBA" id="ARBA00023015"/>
    </source>
</evidence>
<dbReference type="PIRSF" id="PIRSF028758">
    <property type="entry name" value="Cyclin, C/H/G types"/>
    <property type="match status" value="1"/>
</dbReference>
<name>A0A915IDD3_ROMCU</name>
<dbReference type="PANTHER" id="PTHR10026">
    <property type="entry name" value="CYCLIN"/>
    <property type="match status" value="1"/>
</dbReference>
<dbReference type="CDD" id="cd20514">
    <property type="entry name" value="CYCLIN_CCNC_rpt2"/>
    <property type="match status" value="1"/>
</dbReference>
<dbReference type="Proteomes" id="UP000887565">
    <property type="component" value="Unplaced"/>
</dbReference>
<feature type="domain" description="Cyclin-like" evidence="11">
    <location>
        <begin position="46"/>
        <end position="145"/>
    </location>
</feature>
<organism evidence="12 13">
    <name type="scientific">Romanomermis culicivorax</name>
    <name type="common">Nematode worm</name>
    <dbReference type="NCBI Taxonomy" id="13658"/>
    <lineage>
        <taxon>Eukaryota</taxon>
        <taxon>Metazoa</taxon>
        <taxon>Ecdysozoa</taxon>
        <taxon>Nematoda</taxon>
        <taxon>Enoplea</taxon>
        <taxon>Dorylaimia</taxon>
        <taxon>Mermithida</taxon>
        <taxon>Mermithoidea</taxon>
        <taxon>Mermithidae</taxon>
        <taxon>Romanomermis</taxon>
    </lineage>
</organism>
<dbReference type="AlphaFoldDB" id="A0A915IDD3"/>
<evidence type="ECO:0000256" key="9">
    <source>
        <dbReference type="RuleBase" id="RU000383"/>
    </source>
</evidence>
<evidence type="ECO:0000313" key="13">
    <source>
        <dbReference type="WBParaSite" id="nRc.2.0.1.t12204-RA"/>
    </source>
</evidence>
<feature type="compositionally biased region" description="Low complexity" evidence="10">
    <location>
        <begin position="284"/>
        <end position="303"/>
    </location>
</feature>
<evidence type="ECO:0000256" key="6">
    <source>
        <dbReference type="ARBA" id="ARBA00023159"/>
    </source>
</evidence>
<keyword evidence="4" id="KW-0805">Transcription regulation</keyword>
<evidence type="ECO:0000256" key="8">
    <source>
        <dbReference type="ARBA" id="ARBA00023242"/>
    </source>
</evidence>